<organism evidence="1 2">
    <name type="scientific">Halteria grandinella</name>
    <dbReference type="NCBI Taxonomy" id="5974"/>
    <lineage>
        <taxon>Eukaryota</taxon>
        <taxon>Sar</taxon>
        <taxon>Alveolata</taxon>
        <taxon>Ciliophora</taxon>
        <taxon>Intramacronucleata</taxon>
        <taxon>Spirotrichea</taxon>
        <taxon>Stichotrichia</taxon>
        <taxon>Sporadotrichida</taxon>
        <taxon>Halteriidae</taxon>
        <taxon>Halteria</taxon>
    </lineage>
</organism>
<keyword evidence="2" id="KW-1185">Reference proteome</keyword>
<dbReference type="EMBL" id="RRYP01020784">
    <property type="protein sequence ID" value="TNV72826.1"/>
    <property type="molecule type" value="Genomic_DNA"/>
</dbReference>
<proteinExistence type="predicted"/>
<comment type="caution">
    <text evidence="1">The sequence shown here is derived from an EMBL/GenBank/DDBJ whole genome shotgun (WGS) entry which is preliminary data.</text>
</comment>
<accession>A0A8J8ND72</accession>
<evidence type="ECO:0000313" key="2">
    <source>
        <dbReference type="Proteomes" id="UP000785679"/>
    </source>
</evidence>
<sequence>MTSLSALVPILRARINNPNFTDSYLEHVIVGANYSIDKAVQILQSSPSIQQQHVQQPIKIESNQQEQPSISQSFQTAVMAGAQDIFNLSSGDISQLSKGV</sequence>
<dbReference type="AlphaFoldDB" id="A0A8J8ND72"/>
<gene>
    <name evidence="1" type="ORF">FGO68_gene15439</name>
</gene>
<protein>
    <submittedName>
        <fullName evidence="1">Uncharacterized protein</fullName>
    </submittedName>
</protein>
<name>A0A8J8ND72_HALGN</name>
<dbReference type="Proteomes" id="UP000785679">
    <property type="component" value="Unassembled WGS sequence"/>
</dbReference>
<evidence type="ECO:0000313" key="1">
    <source>
        <dbReference type="EMBL" id="TNV72826.1"/>
    </source>
</evidence>
<reference evidence="1" key="1">
    <citation type="submission" date="2019-06" db="EMBL/GenBank/DDBJ databases">
        <authorList>
            <person name="Zheng W."/>
        </authorList>
    </citation>
    <scope>NUCLEOTIDE SEQUENCE</scope>
    <source>
        <strain evidence="1">QDHG01</strain>
    </source>
</reference>